<organism evidence="1">
    <name type="scientific">Tanacetum cinerariifolium</name>
    <name type="common">Dalmatian daisy</name>
    <name type="synonym">Chrysanthemum cinerariifolium</name>
    <dbReference type="NCBI Taxonomy" id="118510"/>
    <lineage>
        <taxon>Eukaryota</taxon>
        <taxon>Viridiplantae</taxon>
        <taxon>Streptophyta</taxon>
        <taxon>Embryophyta</taxon>
        <taxon>Tracheophyta</taxon>
        <taxon>Spermatophyta</taxon>
        <taxon>Magnoliopsida</taxon>
        <taxon>eudicotyledons</taxon>
        <taxon>Gunneridae</taxon>
        <taxon>Pentapetalae</taxon>
        <taxon>asterids</taxon>
        <taxon>campanulids</taxon>
        <taxon>Asterales</taxon>
        <taxon>Asteraceae</taxon>
        <taxon>Asteroideae</taxon>
        <taxon>Anthemideae</taxon>
        <taxon>Anthemidinae</taxon>
        <taxon>Tanacetum</taxon>
    </lineage>
</organism>
<accession>A0A699XF55</accession>
<proteinExistence type="predicted"/>
<feature type="non-terminal residue" evidence="1">
    <location>
        <position position="1"/>
    </location>
</feature>
<name>A0A699XF55_TANCI</name>
<gene>
    <name evidence="1" type="ORF">Tci_930246</name>
</gene>
<comment type="caution">
    <text evidence="1">The sequence shown here is derived from an EMBL/GenBank/DDBJ whole genome shotgun (WGS) entry which is preliminary data.</text>
</comment>
<dbReference type="AlphaFoldDB" id="A0A699XF55"/>
<protein>
    <submittedName>
        <fullName evidence="1">Uncharacterized protein</fullName>
    </submittedName>
</protein>
<sequence length="85" mass="9828">ANQILNSQEQKLFDEREKRYADERAAQIALNAFDYETREQQRTARAAEAADIETNSQRAAEAYRRRLAERIANEKALLENRASSL</sequence>
<dbReference type="EMBL" id="BKCJ011850918">
    <property type="protein sequence ID" value="GFD58277.1"/>
    <property type="molecule type" value="Genomic_DNA"/>
</dbReference>
<feature type="non-terminal residue" evidence="1">
    <location>
        <position position="85"/>
    </location>
</feature>
<reference evidence="1" key="1">
    <citation type="journal article" date="2019" name="Sci. Rep.">
        <title>Draft genome of Tanacetum cinerariifolium, the natural source of mosquito coil.</title>
        <authorList>
            <person name="Yamashiro T."/>
            <person name="Shiraishi A."/>
            <person name="Satake H."/>
            <person name="Nakayama K."/>
        </authorList>
    </citation>
    <scope>NUCLEOTIDE SEQUENCE</scope>
</reference>
<evidence type="ECO:0000313" key="1">
    <source>
        <dbReference type="EMBL" id="GFD58277.1"/>
    </source>
</evidence>